<accession>A0A9P1N1G6</accession>
<reference evidence="1" key="1">
    <citation type="submission" date="2022-11" db="EMBL/GenBank/DDBJ databases">
        <authorList>
            <person name="Kikuchi T."/>
        </authorList>
    </citation>
    <scope>NUCLEOTIDE SEQUENCE</scope>
    <source>
        <strain evidence="1">PS1010</strain>
    </source>
</reference>
<name>A0A9P1N1G6_9PELO</name>
<comment type="caution">
    <text evidence="1">The sequence shown here is derived from an EMBL/GenBank/DDBJ whole genome shotgun (WGS) entry which is preliminary data.</text>
</comment>
<sequence>MGKSFNGISSAIGENVGRIGEQIGGSIGAIADKSYGESVKIAQNIGDGLRMYPMAAREILNGLRCANI</sequence>
<dbReference type="AlphaFoldDB" id="A0A9P1N1G6"/>
<evidence type="ECO:0000313" key="2">
    <source>
        <dbReference type="Proteomes" id="UP001152747"/>
    </source>
</evidence>
<gene>
    <name evidence="1" type="ORF">CAMP_LOCUS7037</name>
</gene>
<proteinExistence type="predicted"/>
<dbReference type="Proteomes" id="UP001152747">
    <property type="component" value="Unassembled WGS sequence"/>
</dbReference>
<evidence type="ECO:0000313" key="1">
    <source>
        <dbReference type="EMBL" id="CAI5444400.1"/>
    </source>
</evidence>
<protein>
    <submittedName>
        <fullName evidence="1">Uncharacterized protein</fullName>
    </submittedName>
</protein>
<organism evidence="1 2">
    <name type="scientific">Caenorhabditis angaria</name>
    <dbReference type="NCBI Taxonomy" id="860376"/>
    <lineage>
        <taxon>Eukaryota</taxon>
        <taxon>Metazoa</taxon>
        <taxon>Ecdysozoa</taxon>
        <taxon>Nematoda</taxon>
        <taxon>Chromadorea</taxon>
        <taxon>Rhabditida</taxon>
        <taxon>Rhabditina</taxon>
        <taxon>Rhabditomorpha</taxon>
        <taxon>Rhabditoidea</taxon>
        <taxon>Rhabditidae</taxon>
        <taxon>Peloderinae</taxon>
        <taxon>Caenorhabditis</taxon>
    </lineage>
</organism>
<keyword evidence="2" id="KW-1185">Reference proteome</keyword>
<dbReference type="EMBL" id="CANHGI010000003">
    <property type="protein sequence ID" value="CAI5444400.1"/>
    <property type="molecule type" value="Genomic_DNA"/>
</dbReference>